<proteinExistence type="predicted"/>
<evidence type="ECO:0000313" key="4">
    <source>
        <dbReference type="Proteomes" id="UP001178507"/>
    </source>
</evidence>
<feature type="region of interest" description="Disordered" evidence="1">
    <location>
        <begin position="1"/>
        <end position="34"/>
    </location>
</feature>
<evidence type="ECO:0000256" key="1">
    <source>
        <dbReference type="SAM" id="MobiDB-lite"/>
    </source>
</evidence>
<feature type="region of interest" description="Disordered" evidence="1">
    <location>
        <begin position="136"/>
        <end position="164"/>
    </location>
</feature>
<dbReference type="EMBL" id="CAUJNA010001813">
    <property type="protein sequence ID" value="CAJ1389142.1"/>
    <property type="molecule type" value="Genomic_DNA"/>
</dbReference>
<protein>
    <submittedName>
        <fullName evidence="3">Uncharacterized protein</fullName>
    </submittedName>
</protein>
<comment type="caution">
    <text evidence="3">The sequence shown here is derived from an EMBL/GenBank/DDBJ whole genome shotgun (WGS) entry which is preliminary data.</text>
</comment>
<accession>A0AA36IJV6</accession>
<sequence length="336" mass="36827">MADASLNPLLENGIPAEESPTGPGMGPKVRLPDGDSTNPCMAGIDRCDEALGGGAQANPWQQVGHGRGSYEVVETLVYVGEGRGNYNKEELEPVKRGPTVKISWQRKLYMGILCSLLVSGTMALIVSLILGPKMHSPAQSERQDTSRHNGKLGSGRVAAPHHGSHGFEDVEARCNMEAEQHWSFEVRQFCCSNLGLGCPELKCDSGRDDWLHSWSPGKKIWCCEHRRVGCEAPKAKALRTEAQTEAPTQLPPGVAIVAPGMLALPPVGEAAHGSFWRPMQERGEAFTKPQPKQQVTAKAEGAATFECNHDEHWRQEWSDKQQEWCCWHYGLGCPTR</sequence>
<name>A0AA36IJV6_9DINO</name>
<evidence type="ECO:0000256" key="2">
    <source>
        <dbReference type="SAM" id="Phobius"/>
    </source>
</evidence>
<keyword evidence="2" id="KW-0472">Membrane</keyword>
<keyword evidence="4" id="KW-1185">Reference proteome</keyword>
<evidence type="ECO:0000313" key="3">
    <source>
        <dbReference type="EMBL" id="CAJ1389142.1"/>
    </source>
</evidence>
<keyword evidence="2" id="KW-0812">Transmembrane</keyword>
<dbReference type="AlphaFoldDB" id="A0AA36IJV6"/>
<keyword evidence="2" id="KW-1133">Transmembrane helix</keyword>
<organism evidence="3 4">
    <name type="scientific">Effrenium voratum</name>
    <dbReference type="NCBI Taxonomy" id="2562239"/>
    <lineage>
        <taxon>Eukaryota</taxon>
        <taxon>Sar</taxon>
        <taxon>Alveolata</taxon>
        <taxon>Dinophyceae</taxon>
        <taxon>Suessiales</taxon>
        <taxon>Symbiodiniaceae</taxon>
        <taxon>Effrenium</taxon>
    </lineage>
</organism>
<feature type="transmembrane region" description="Helical" evidence="2">
    <location>
        <begin position="108"/>
        <end position="130"/>
    </location>
</feature>
<reference evidence="3" key="1">
    <citation type="submission" date="2023-08" db="EMBL/GenBank/DDBJ databases">
        <authorList>
            <person name="Chen Y."/>
            <person name="Shah S."/>
            <person name="Dougan E. K."/>
            <person name="Thang M."/>
            <person name="Chan C."/>
        </authorList>
    </citation>
    <scope>NUCLEOTIDE SEQUENCE</scope>
</reference>
<dbReference type="Proteomes" id="UP001178507">
    <property type="component" value="Unassembled WGS sequence"/>
</dbReference>
<gene>
    <name evidence="3" type="ORF">EVOR1521_LOCUS14822</name>
</gene>